<feature type="transmembrane region" description="Helical" evidence="9">
    <location>
        <begin position="132"/>
        <end position="153"/>
    </location>
</feature>
<evidence type="ECO:0000313" key="11">
    <source>
        <dbReference type="EMBL" id="MZP29013.1"/>
    </source>
</evidence>
<evidence type="ECO:0000256" key="1">
    <source>
        <dbReference type="ARBA" id="ARBA00006139"/>
    </source>
</evidence>
<dbReference type="EMBL" id="WXEY01000003">
    <property type="protein sequence ID" value="MZP29013.1"/>
    <property type="molecule type" value="Genomic_DNA"/>
</dbReference>
<dbReference type="RefSeq" id="WP_161255593.1">
    <property type="nucleotide sequence ID" value="NZ_WXEY01000003.1"/>
</dbReference>
<evidence type="ECO:0000256" key="9">
    <source>
        <dbReference type="HAMAP-Rule" id="MF_00161"/>
    </source>
</evidence>
<dbReference type="EC" id="3.4.23.36" evidence="9"/>
<comment type="subcellular location">
    <subcellularLocation>
        <location evidence="9">Cell membrane</location>
        <topology evidence="9">Multi-pass membrane protein</topology>
    </subcellularLocation>
</comment>
<evidence type="ECO:0000313" key="12">
    <source>
        <dbReference type="Proteomes" id="UP000463470"/>
    </source>
</evidence>
<feature type="active site" evidence="9">
    <location>
        <position position="122"/>
    </location>
</feature>
<evidence type="ECO:0000256" key="7">
    <source>
        <dbReference type="ARBA" id="ARBA00022989"/>
    </source>
</evidence>
<dbReference type="HAMAP" id="MF_00161">
    <property type="entry name" value="LspA"/>
    <property type="match status" value="1"/>
</dbReference>
<evidence type="ECO:0000256" key="10">
    <source>
        <dbReference type="RuleBase" id="RU004181"/>
    </source>
</evidence>
<keyword evidence="12" id="KW-1185">Reference proteome</keyword>
<proteinExistence type="inferred from homology"/>
<comment type="pathway">
    <text evidence="9">Protein modification; lipoprotein biosynthesis (signal peptide cleavage).</text>
</comment>
<comment type="caution">
    <text evidence="11">The sequence shown here is derived from an EMBL/GenBank/DDBJ whole genome shotgun (WGS) entry which is preliminary data.</text>
</comment>
<keyword evidence="3 9" id="KW-0645">Protease</keyword>
<evidence type="ECO:0000256" key="8">
    <source>
        <dbReference type="ARBA" id="ARBA00023136"/>
    </source>
</evidence>
<comment type="caution">
    <text evidence="9">Lacks conserved residue(s) required for the propagation of feature annotation.</text>
</comment>
<comment type="catalytic activity">
    <reaction evidence="9">
        <text>Release of signal peptides from bacterial membrane prolipoproteins. Hydrolyzes -Xaa-Yaa-Zaa-|-(S,diacylglyceryl)Cys-, in which Xaa is hydrophobic (preferably Leu), and Yaa (Ala or Ser) and Zaa (Gly or Ala) have small, neutral side chains.</text>
        <dbReference type="EC" id="3.4.23.36"/>
    </reaction>
</comment>
<dbReference type="PANTHER" id="PTHR33695:SF1">
    <property type="entry name" value="LIPOPROTEIN SIGNAL PEPTIDASE"/>
    <property type="match status" value="1"/>
</dbReference>
<feature type="transmembrane region" description="Helical" evidence="9">
    <location>
        <begin position="12"/>
        <end position="32"/>
    </location>
</feature>
<dbReference type="InterPro" id="IPR001872">
    <property type="entry name" value="Peptidase_A8"/>
</dbReference>
<dbReference type="UniPathway" id="UPA00665"/>
<gene>
    <name evidence="9" type="primary">lspA</name>
    <name evidence="11" type="ORF">GTO91_04720</name>
</gene>
<dbReference type="AlphaFoldDB" id="A0A845KZ86"/>
<sequence length="171" mass="18673">MSHGASRRIGNSVFWMILLSTIAVDQLTKVIVQAKMAEHESIPLIPNIFHLTYVLNPGAAFGMLANKTVFFIAVTLVVVGGILYFYRRVPEDQIWMRLGLALQAGGAVGNLIDRIRTGLVIDFFDFRVWPVFNVADTAISIGVGLIMLSLLLAPDEEKKPVPSSESTGSGE</sequence>
<evidence type="ECO:0000256" key="2">
    <source>
        <dbReference type="ARBA" id="ARBA00022475"/>
    </source>
</evidence>
<keyword evidence="7 9" id="KW-1133">Transmembrane helix</keyword>
<evidence type="ECO:0000256" key="3">
    <source>
        <dbReference type="ARBA" id="ARBA00022670"/>
    </source>
</evidence>
<reference evidence="11 12" key="1">
    <citation type="submission" date="2020-01" db="EMBL/GenBank/DDBJ databases">
        <title>Whole-genome sequence of Heliobacterium undosum DSM 13378.</title>
        <authorList>
            <person name="Kyndt J.A."/>
            <person name="Meyer T.E."/>
        </authorList>
    </citation>
    <scope>NUCLEOTIDE SEQUENCE [LARGE SCALE GENOMIC DNA]</scope>
    <source>
        <strain evidence="11 12">DSM 13378</strain>
    </source>
</reference>
<keyword evidence="8 9" id="KW-0472">Membrane</keyword>
<feature type="active site" evidence="9">
    <location>
        <position position="136"/>
    </location>
</feature>
<keyword evidence="6 9" id="KW-0378">Hydrolase</keyword>
<keyword evidence="5 9" id="KW-0064">Aspartyl protease</keyword>
<feature type="transmembrane region" description="Helical" evidence="9">
    <location>
        <begin position="69"/>
        <end position="87"/>
    </location>
</feature>
<dbReference type="Proteomes" id="UP000463470">
    <property type="component" value="Unassembled WGS sequence"/>
</dbReference>
<dbReference type="NCBIfam" id="TIGR00077">
    <property type="entry name" value="lspA"/>
    <property type="match status" value="1"/>
</dbReference>
<evidence type="ECO:0000256" key="5">
    <source>
        <dbReference type="ARBA" id="ARBA00022750"/>
    </source>
</evidence>
<evidence type="ECO:0000256" key="4">
    <source>
        <dbReference type="ARBA" id="ARBA00022692"/>
    </source>
</evidence>
<dbReference type="PANTHER" id="PTHR33695">
    <property type="entry name" value="LIPOPROTEIN SIGNAL PEPTIDASE"/>
    <property type="match status" value="1"/>
</dbReference>
<evidence type="ECO:0000256" key="6">
    <source>
        <dbReference type="ARBA" id="ARBA00022801"/>
    </source>
</evidence>
<dbReference type="Pfam" id="PF01252">
    <property type="entry name" value="Peptidase_A8"/>
    <property type="match status" value="1"/>
</dbReference>
<dbReference type="GO" id="GO:0005886">
    <property type="term" value="C:plasma membrane"/>
    <property type="evidence" value="ECO:0007669"/>
    <property type="project" value="UniProtKB-SubCell"/>
</dbReference>
<accession>A0A845KZ86</accession>
<comment type="function">
    <text evidence="9">This protein specifically catalyzes the removal of signal peptides from prolipoproteins.</text>
</comment>
<dbReference type="GO" id="GO:0006508">
    <property type="term" value="P:proteolysis"/>
    <property type="evidence" value="ECO:0007669"/>
    <property type="project" value="UniProtKB-KW"/>
</dbReference>
<name>A0A845KZ86_9FIRM</name>
<comment type="similarity">
    <text evidence="1 9 10">Belongs to the peptidase A8 family.</text>
</comment>
<dbReference type="OrthoDB" id="9810259at2"/>
<protein>
    <recommendedName>
        <fullName evidence="9">Lipoprotein signal peptidase</fullName>
        <ecNumber evidence="9">3.4.23.36</ecNumber>
    </recommendedName>
    <alternativeName>
        <fullName evidence="9">Prolipoprotein signal peptidase</fullName>
    </alternativeName>
    <alternativeName>
        <fullName evidence="9">Signal peptidase II</fullName>
        <shortName evidence="9">SPase II</shortName>
    </alternativeName>
</protein>
<keyword evidence="4 9" id="KW-0812">Transmembrane</keyword>
<organism evidence="11 12">
    <name type="scientific">Heliomicrobium undosum</name>
    <dbReference type="NCBI Taxonomy" id="121734"/>
    <lineage>
        <taxon>Bacteria</taxon>
        <taxon>Bacillati</taxon>
        <taxon>Bacillota</taxon>
        <taxon>Clostridia</taxon>
        <taxon>Eubacteriales</taxon>
        <taxon>Heliobacteriaceae</taxon>
        <taxon>Heliomicrobium</taxon>
    </lineage>
</organism>
<dbReference type="PRINTS" id="PR00781">
    <property type="entry name" value="LIPOSIGPTASE"/>
</dbReference>
<keyword evidence="2 9" id="KW-1003">Cell membrane</keyword>
<dbReference type="GO" id="GO:0004190">
    <property type="term" value="F:aspartic-type endopeptidase activity"/>
    <property type="evidence" value="ECO:0007669"/>
    <property type="project" value="UniProtKB-UniRule"/>
</dbReference>